<keyword evidence="2" id="KW-1185">Reference proteome</keyword>
<dbReference type="EMBL" id="CAJNOB010000045">
    <property type="protein sequence ID" value="CAF0702430.1"/>
    <property type="molecule type" value="Genomic_DNA"/>
</dbReference>
<proteinExistence type="predicted"/>
<dbReference type="AlphaFoldDB" id="A0A8J2BRT8"/>
<name>A0A8J2BRT8_9BACT</name>
<gene>
    <name evidence="1" type="ORF">MPNT_50072</name>
</gene>
<reference evidence="1" key="1">
    <citation type="submission" date="2021-02" db="EMBL/GenBank/DDBJ databases">
        <authorList>
            <person name="Cremers G."/>
            <person name="Picone N."/>
        </authorList>
    </citation>
    <scope>NUCLEOTIDE SEQUENCE</scope>
    <source>
        <strain evidence="1">PQ17</strain>
    </source>
</reference>
<protein>
    <submittedName>
        <fullName evidence="1">Uncharacterized protein</fullName>
    </submittedName>
</protein>
<sequence>MVEHPRRLMRFGFEYREAAWGAQS</sequence>
<comment type="caution">
    <text evidence="1">The sequence shown here is derived from an EMBL/GenBank/DDBJ whole genome shotgun (WGS) entry which is preliminary data.</text>
</comment>
<dbReference type="Proteomes" id="UP000663859">
    <property type="component" value="Unassembled WGS sequence"/>
</dbReference>
<organism evidence="1 2">
    <name type="scientific">Candidatus Methylacidithermus pantelleriae</name>
    <dbReference type="NCBI Taxonomy" id="2744239"/>
    <lineage>
        <taxon>Bacteria</taxon>
        <taxon>Pseudomonadati</taxon>
        <taxon>Verrucomicrobiota</taxon>
        <taxon>Methylacidiphilae</taxon>
        <taxon>Methylacidiphilales</taxon>
        <taxon>Methylacidiphilaceae</taxon>
        <taxon>Candidatus Methylacidithermus</taxon>
    </lineage>
</organism>
<evidence type="ECO:0000313" key="1">
    <source>
        <dbReference type="EMBL" id="CAF0702430.1"/>
    </source>
</evidence>
<evidence type="ECO:0000313" key="2">
    <source>
        <dbReference type="Proteomes" id="UP000663859"/>
    </source>
</evidence>
<accession>A0A8J2BRT8</accession>